<sequence>MQAIRDELDRRAIQIMRDNDRGGYTIPTHGLYPYQWNWDSAFAALGFAAFDPARAWREIEILFSGQWLDGMVPHILFHRPDPGYFPGPDVWQCRGPLPSSGITQPPVALSFARRLYEAAPALGEVPVRMLFDPMRRWIQWFLAWRQDRGAICIAHPWESGRDNAADWDRAMAAIDPADVGSYERRDLDHVHAAMRPTKDDYDRYIWLVQRGRRLGWHAPSLAVDPPFLVADPTMTFTLMRGVRDLIWLGERLGLPTAGLMHDLAMLEQGAETLWNPAIGAYDSRNVLDGAFSGTLSNASFLSWYGGIDRPELARTLEEVMAPLPYGVPSLALQDERFDPRRYWRGPVWGVLNMLVGMGLEEFGHPRGAALRAMTARLIASHGFAEYFDPRDGAPAGGGSFTWTAAVWLAWAGQGLAPAEG</sequence>
<comment type="caution">
    <text evidence="5">The sequence shown here is derived from an EMBL/GenBank/DDBJ whole genome shotgun (WGS) entry which is preliminary data.</text>
</comment>
<dbReference type="RefSeq" id="WP_193185518.1">
    <property type="nucleotide sequence ID" value="NZ_JACVXA010000069.1"/>
</dbReference>
<evidence type="ECO:0000256" key="2">
    <source>
        <dbReference type="ARBA" id="ARBA00022801"/>
    </source>
</evidence>
<dbReference type="EMBL" id="JACVXA010000069">
    <property type="protein sequence ID" value="MBE3640055.1"/>
    <property type="molecule type" value="Genomic_DNA"/>
</dbReference>
<dbReference type="PANTHER" id="PTHR10412">
    <property type="entry name" value="MANNOSYL-OLIGOSACCHARIDE GLUCOSIDASE"/>
    <property type="match status" value="1"/>
</dbReference>
<dbReference type="InterPro" id="IPR004888">
    <property type="entry name" value="Glycoside_hydrolase_63"/>
</dbReference>
<dbReference type="GO" id="GO:0009311">
    <property type="term" value="P:oligosaccharide metabolic process"/>
    <property type="evidence" value="ECO:0007669"/>
    <property type="project" value="InterPro"/>
</dbReference>
<gene>
    <name evidence="5" type="ORF">ICN82_17765</name>
</gene>
<dbReference type="SUPFAM" id="SSF48208">
    <property type="entry name" value="Six-hairpin glycosidases"/>
    <property type="match status" value="1"/>
</dbReference>
<keyword evidence="6" id="KW-1185">Reference proteome</keyword>
<evidence type="ECO:0000313" key="5">
    <source>
        <dbReference type="EMBL" id="MBE3640055.1"/>
    </source>
</evidence>
<dbReference type="InterPro" id="IPR012341">
    <property type="entry name" value="6hp_glycosidase-like_sf"/>
</dbReference>
<dbReference type="Pfam" id="PF22422">
    <property type="entry name" value="MGH1-like_GH"/>
    <property type="match status" value="1"/>
</dbReference>
<dbReference type="GO" id="GO:0004573">
    <property type="term" value="F:Glc3Man9GlcNAc2 oligosaccharide glucosidase activity"/>
    <property type="evidence" value="ECO:0007669"/>
    <property type="project" value="InterPro"/>
</dbReference>
<accession>A0A8J6ZDU6</accession>
<dbReference type="AlphaFoldDB" id="A0A8J6ZDU6"/>
<feature type="domain" description="Mannosylglycerate hydrolase MGH1-like glycoside hydrolase" evidence="4">
    <location>
        <begin position="32"/>
        <end position="403"/>
    </location>
</feature>
<dbReference type="InterPro" id="IPR054491">
    <property type="entry name" value="MGH1-like_GH"/>
</dbReference>
<dbReference type="Proteomes" id="UP000609121">
    <property type="component" value="Unassembled WGS sequence"/>
</dbReference>
<organism evidence="5 6">
    <name type="scientific">Mangrovicoccus algicola</name>
    <dbReference type="NCBI Taxonomy" id="2771008"/>
    <lineage>
        <taxon>Bacteria</taxon>
        <taxon>Pseudomonadati</taxon>
        <taxon>Pseudomonadota</taxon>
        <taxon>Alphaproteobacteria</taxon>
        <taxon>Rhodobacterales</taxon>
        <taxon>Paracoccaceae</taxon>
        <taxon>Mangrovicoccus</taxon>
    </lineage>
</organism>
<reference evidence="5" key="1">
    <citation type="submission" date="2020-09" db="EMBL/GenBank/DDBJ databases">
        <title>A novel bacterium of genus Mangrovicoccus, isolated from South China Sea.</title>
        <authorList>
            <person name="Huang H."/>
            <person name="Mo K."/>
            <person name="Hu Y."/>
        </authorList>
    </citation>
    <scope>NUCLEOTIDE SEQUENCE</scope>
    <source>
        <strain evidence="5">HB182678</strain>
    </source>
</reference>
<dbReference type="PANTHER" id="PTHR10412:SF11">
    <property type="entry name" value="MANNOSYL-OLIGOSACCHARIDE GLUCOSIDASE"/>
    <property type="match status" value="1"/>
</dbReference>
<evidence type="ECO:0000256" key="3">
    <source>
        <dbReference type="ARBA" id="ARBA00023295"/>
    </source>
</evidence>
<keyword evidence="3" id="KW-0326">Glycosidase</keyword>
<comment type="similarity">
    <text evidence="1">Belongs to the glycosyl hydrolase 63 family.</text>
</comment>
<proteinExistence type="inferred from homology"/>
<evidence type="ECO:0000259" key="4">
    <source>
        <dbReference type="Pfam" id="PF22422"/>
    </source>
</evidence>
<keyword evidence="2" id="KW-0378">Hydrolase</keyword>
<protein>
    <recommendedName>
        <fullName evidence="4">Mannosylglycerate hydrolase MGH1-like glycoside hydrolase domain-containing protein</fullName>
    </recommendedName>
</protein>
<evidence type="ECO:0000313" key="6">
    <source>
        <dbReference type="Proteomes" id="UP000609121"/>
    </source>
</evidence>
<dbReference type="Gene3D" id="1.50.10.10">
    <property type="match status" value="1"/>
</dbReference>
<evidence type="ECO:0000256" key="1">
    <source>
        <dbReference type="ARBA" id="ARBA00010833"/>
    </source>
</evidence>
<name>A0A8J6ZDU6_9RHOB</name>
<dbReference type="GO" id="GO:0006487">
    <property type="term" value="P:protein N-linked glycosylation"/>
    <property type="evidence" value="ECO:0007669"/>
    <property type="project" value="TreeGrafter"/>
</dbReference>
<dbReference type="InterPro" id="IPR008928">
    <property type="entry name" value="6-hairpin_glycosidase_sf"/>
</dbReference>